<evidence type="ECO:0000256" key="1">
    <source>
        <dbReference type="ARBA" id="ARBA00010062"/>
    </source>
</evidence>
<accession>A0ABU9BUQ3</accession>
<evidence type="ECO:0000256" key="3">
    <source>
        <dbReference type="SAM" id="SignalP"/>
    </source>
</evidence>
<proteinExistence type="inferred from homology"/>
<feature type="chain" id="PRO_5047221306" evidence="3">
    <location>
        <begin position="21"/>
        <end position="384"/>
    </location>
</feature>
<reference evidence="5 6" key="1">
    <citation type="submission" date="2024-04" db="EMBL/GenBank/DDBJ databases">
        <title>Novel species of the genus Ideonella isolated from streams.</title>
        <authorList>
            <person name="Lu H."/>
        </authorList>
    </citation>
    <scope>NUCLEOTIDE SEQUENCE [LARGE SCALE GENOMIC DNA]</scope>
    <source>
        <strain evidence="5 6">DXS29W</strain>
    </source>
</reference>
<evidence type="ECO:0000259" key="4">
    <source>
        <dbReference type="Pfam" id="PF13458"/>
    </source>
</evidence>
<dbReference type="PANTHER" id="PTHR47151:SF2">
    <property type="entry name" value="AMINO ACID BINDING PROTEIN"/>
    <property type="match status" value="1"/>
</dbReference>
<evidence type="ECO:0000313" key="6">
    <source>
        <dbReference type="Proteomes" id="UP001371218"/>
    </source>
</evidence>
<comment type="caution">
    <text evidence="5">The sequence shown here is derived from an EMBL/GenBank/DDBJ whole genome shotgun (WGS) entry which is preliminary data.</text>
</comment>
<dbReference type="Proteomes" id="UP001371218">
    <property type="component" value="Unassembled WGS sequence"/>
</dbReference>
<dbReference type="CDD" id="cd06342">
    <property type="entry name" value="PBP1_ABC_LIVBP-like"/>
    <property type="match status" value="1"/>
</dbReference>
<evidence type="ECO:0000256" key="2">
    <source>
        <dbReference type="ARBA" id="ARBA00022729"/>
    </source>
</evidence>
<protein>
    <submittedName>
        <fullName evidence="5">Branched-chain amino acid ABC transporter substrate-binding protein</fullName>
    </submittedName>
</protein>
<name>A0ABU9BUQ3_9BURK</name>
<keyword evidence="2 3" id="KW-0732">Signal</keyword>
<feature type="domain" description="Leucine-binding protein" evidence="4">
    <location>
        <begin position="32"/>
        <end position="371"/>
    </location>
</feature>
<dbReference type="Pfam" id="PF13458">
    <property type="entry name" value="Peripla_BP_6"/>
    <property type="match status" value="1"/>
</dbReference>
<organism evidence="5 6">
    <name type="scientific">Ideonella lacteola</name>
    <dbReference type="NCBI Taxonomy" id="2984193"/>
    <lineage>
        <taxon>Bacteria</taxon>
        <taxon>Pseudomonadati</taxon>
        <taxon>Pseudomonadota</taxon>
        <taxon>Betaproteobacteria</taxon>
        <taxon>Burkholderiales</taxon>
        <taxon>Sphaerotilaceae</taxon>
        <taxon>Ideonella</taxon>
    </lineage>
</organism>
<dbReference type="PANTHER" id="PTHR47151">
    <property type="entry name" value="LEU/ILE/VAL-BINDING ABC TRANSPORTER SUBUNIT"/>
    <property type="match status" value="1"/>
</dbReference>
<feature type="signal peptide" evidence="3">
    <location>
        <begin position="1"/>
        <end position="20"/>
    </location>
</feature>
<comment type="similarity">
    <text evidence="1">Belongs to the leucine-binding protein family.</text>
</comment>
<dbReference type="EMBL" id="JBBUTG010000018">
    <property type="protein sequence ID" value="MEK8033556.1"/>
    <property type="molecule type" value="Genomic_DNA"/>
</dbReference>
<evidence type="ECO:0000313" key="5">
    <source>
        <dbReference type="EMBL" id="MEK8033556.1"/>
    </source>
</evidence>
<dbReference type="Gene3D" id="3.40.50.2300">
    <property type="match status" value="2"/>
</dbReference>
<dbReference type="InterPro" id="IPR028082">
    <property type="entry name" value="Peripla_BP_I"/>
</dbReference>
<dbReference type="SUPFAM" id="SSF53822">
    <property type="entry name" value="Periplasmic binding protein-like I"/>
    <property type="match status" value="1"/>
</dbReference>
<gene>
    <name evidence="5" type="ORF">AACH06_22270</name>
</gene>
<dbReference type="RefSeq" id="WP_341427982.1">
    <property type="nucleotide sequence ID" value="NZ_JBBUTG010000018.1"/>
</dbReference>
<keyword evidence="6" id="KW-1185">Reference proteome</keyword>
<sequence>MTMFAHTRVALGLLVLVGMAALTGCHPGVPDTVKIGVAQPLSGPLKDLGQDMVNGAQMAIDDINNTEGGLKIDGKVVKLEMVTADDKADAKAGEAAAHSLVEAGVVAVIGHLNSGVSIAAAPIYAEKMIPQLAISTKPEYTKLGLPTTLRLVASDALQSKAMGSIAGSLPGDHVYAVVDDNTPYGKSLAENAAAQLKGKTIGVRTSLDDKTTDFKALIPQLAEKKVDVFVTTLADFQIIALADQLVAAGLKNMQIVGSDTIKTEGMLKVNPQIGTIYATSPIIGAGEFTGGKPFLEKFRSRFKHDPVYAAHYAYDAVHVLAAALKKAKSADGKKLVPALKTVDALAPVTSSMRFAEDGEQRYGSVSVYQLNHGSWFLLTRSDVW</sequence>
<dbReference type="InterPro" id="IPR028081">
    <property type="entry name" value="Leu-bd"/>
</dbReference>